<accession>W7EQ94</accession>
<organism evidence="1 2">
    <name type="scientific">Bipolaris victoriae (strain FI3)</name>
    <name type="common">Victoria blight of oats agent</name>
    <name type="synonym">Cochliobolus victoriae</name>
    <dbReference type="NCBI Taxonomy" id="930091"/>
    <lineage>
        <taxon>Eukaryota</taxon>
        <taxon>Fungi</taxon>
        <taxon>Dikarya</taxon>
        <taxon>Ascomycota</taxon>
        <taxon>Pezizomycotina</taxon>
        <taxon>Dothideomycetes</taxon>
        <taxon>Pleosporomycetidae</taxon>
        <taxon>Pleosporales</taxon>
        <taxon>Pleosporineae</taxon>
        <taxon>Pleosporaceae</taxon>
        <taxon>Bipolaris</taxon>
    </lineage>
</organism>
<protein>
    <submittedName>
        <fullName evidence="1">Uncharacterized protein</fullName>
    </submittedName>
</protein>
<reference evidence="1 2" key="1">
    <citation type="journal article" date="2013" name="PLoS Genet.">
        <title>Comparative genome structure, secondary metabolite, and effector coding capacity across Cochliobolus pathogens.</title>
        <authorList>
            <person name="Condon B.J."/>
            <person name="Leng Y."/>
            <person name="Wu D."/>
            <person name="Bushley K.E."/>
            <person name="Ohm R.A."/>
            <person name="Otillar R."/>
            <person name="Martin J."/>
            <person name="Schackwitz W."/>
            <person name="Grimwood J."/>
            <person name="MohdZainudin N."/>
            <person name="Xue C."/>
            <person name="Wang R."/>
            <person name="Manning V.A."/>
            <person name="Dhillon B."/>
            <person name="Tu Z.J."/>
            <person name="Steffenson B.J."/>
            <person name="Salamov A."/>
            <person name="Sun H."/>
            <person name="Lowry S."/>
            <person name="LaButti K."/>
            <person name="Han J."/>
            <person name="Copeland A."/>
            <person name="Lindquist E."/>
            <person name="Barry K."/>
            <person name="Schmutz J."/>
            <person name="Baker S.E."/>
            <person name="Ciuffetti L.M."/>
            <person name="Grigoriev I.V."/>
            <person name="Zhong S."/>
            <person name="Turgeon B.G."/>
        </authorList>
    </citation>
    <scope>NUCLEOTIDE SEQUENCE [LARGE SCALE GENOMIC DNA]</scope>
    <source>
        <strain evidence="1 2">FI3</strain>
    </source>
</reference>
<dbReference type="AlphaFoldDB" id="W7EQ94"/>
<dbReference type="HOGENOM" id="CLU_2503796_0_0_1"/>
<dbReference type="GeneID" id="26260128"/>
<evidence type="ECO:0000313" key="1">
    <source>
        <dbReference type="EMBL" id="EUN28250.1"/>
    </source>
</evidence>
<evidence type="ECO:0000313" key="2">
    <source>
        <dbReference type="Proteomes" id="UP000054337"/>
    </source>
</evidence>
<dbReference type="EMBL" id="KI968722">
    <property type="protein sequence ID" value="EUN28250.1"/>
    <property type="molecule type" value="Genomic_DNA"/>
</dbReference>
<dbReference type="RefSeq" id="XP_014557848.1">
    <property type="nucleotide sequence ID" value="XM_014702362.1"/>
</dbReference>
<gene>
    <name evidence="1" type="ORF">COCVIDRAFT_95905</name>
</gene>
<dbReference type="Proteomes" id="UP000054337">
    <property type="component" value="Unassembled WGS sequence"/>
</dbReference>
<name>W7EQ94_BIPV3</name>
<sequence length="86" mass="9212">PPCRGVGVRVPVFSECVLVSMSVSASRPVQLAAGVGWNGSRAVDEDVCTVSLARSVFASSRCGQRVIADVQRWSLTRRTTLIHALQ</sequence>
<proteinExistence type="predicted"/>
<keyword evidence="2" id="KW-1185">Reference proteome</keyword>
<feature type="non-terminal residue" evidence="1">
    <location>
        <position position="1"/>
    </location>
</feature>